<gene>
    <name evidence="4" type="ORF">EYB53_003405</name>
</gene>
<dbReference type="Proteomes" id="UP001193081">
    <property type="component" value="Unassembled WGS sequence"/>
</dbReference>
<dbReference type="InterPro" id="IPR015422">
    <property type="entry name" value="PyrdxlP-dep_Trfase_small"/>
</dbReference>
<dbReference type="InterPro" id="IPR000653">
    <property type="entry name" value="DegT/StrS_aminotransferase"/>
</dbReference>
<proteinExistence type="inferred from homology"/>
<dbReference type="PIRSF" id="PIRSF000390">
    <property type="entry name" value="PLP_StrS"/>
    <property type="match status" value="1"/>
</dbReference>
<comment type="similarity">
    <text evidence="2 3">Belongs to the DegT/DnrJ/EryC1 family.</text>
</comment>
<evidence type="ECO:0000313" key="5">
    <source>
        <dbReference type="Proteomes" id="UP001193081"/>
    </source>
</evidence>
<reference evidence="4 5" key="1">
    <citation type="submission" date="2021-03" db="EMBL/GenBank/DDBJ databases">
        <authorList>
            <person name="Grouzdev D.S."/>
        </authorList>
    </citation>
    <scope>NUCLEOTIDE SEQUENCE [LARGE SCALE GENOMIC DNA]</scope>
    <source>
        <strain evidence="4 5">M50-1</strain>
    </source>
</reference>
<dbReference type="PANTHER" id="PTHR30244">
    <property type="entry name" value="TRANSAMINASE"/>
    <property type="match status" value="1"/>
</dbReference>
<dbReference type="RefSeq" id="WP_135476767.1">
    <property type="nucleotide sequence ID" value="NZ_SIJK02000004.1"/>
</dbReference>
<sequence>MTTVSNPEPIPLLDLKAQYAALREEIGAAIERVVASQQFILGPEVEAFEQEVAAYSQCTYGIGVSSGTDALLVALMAIDLQPGDEVITTPYTFFATAGSIARLGGHPVFVDIDPLTYNIDPAGIEAAITPRTRAIMPVHLFGQMADMEPIMGLAEYHGLYVIEDAAQAIGAEYRGRRAGSIGHMGCFSFFPSKNLGGFGDGGMVTTNDPKLAERIRLLRGHGAHPKYYHRIIGGNFRLDALQAAVLRVKLTYLDEWTASRQRNAERYRQLFSAAGANIEIPQDAGYGRHIYNQFVIRSTRRDDLMAHLKTHQIGCEIYYPVPIHLQECFASLGYEVGNFPASEDAAEETLAIPVYPELGEEQQARIVDTIHTWI</sequence>
<protein>
    <submittedName>
        <fullName evidence="4">DegT/DnrJ/EryC1/StrS family aminotransferase</fullName>
    </submittedName>
</protein>
<dbReference type="Gene3D" id="3.40.640.10">
    <property type="entry name" value="Type I PLP-dependent aspartate aminotransferase-like (Major domain)"/>
    <property type="match status" value="1"/>
</dbReference>
<dbReference type="Gene3D" id="3.90.1150.10">
    <property type="entry name" value="Aspartate Aminotransferase, domain 1"/>
    <property type="match status" value="1"/>
</dbReference>
<dbReference type="InterPro" id="IPR015421">
    <property type="entry name" value="PyrdxlP-dep_Trfase_major"/>
</dbReference>
<keyword evidence="4" id="KW-0032">Aminotransferase</keyword>
<dbReference type="CDD" id="cd00616">
    <property type="entry name" value="AHBA_syn"/>
    <property type="match status" value="1"/>
</dbReference>
<dbReference type="SUPFAM" id="SSF53383">
    <property type="entry name" value="PLP-dependent transferases"/>
    <property type="match status" value="1"/>
</dbReference>
<name>A0ABS4D5N8_9CHLR</name>
<keyword evidence="4" id="KW-0808">Transferase</keyword>
<comment type="caution">
    <text evidence="4">The sequence shown here is derived from an EMBL/GenBank/DDBJ whole genome shotgun (WGS) entry which is preliminary data.</text>
</comment>
<keyword evidence="5" id="KW-1185">Reference proteome</keyword>
<dbReference type="InterPro" id="IPR015424">
    <property type="entry name" value="PyrdxlP-dep_Trfase"/>
</dbReference>
<dbReference type="PANTHER" id="PTHR30244:SF36">
    <property type="entry name" value="3-OXO-GLUCOSE-6-PHOSPHATE:GLUTAMATE AMINOTRANSFERASE"/>
    <property type="match status" value="1"/>
</dbReference>
<keyword evidence="1 3" id="KW-0663">Pyridoxal phosphate</keyword>
<evidence type="ECO:0000256" key="2">
    <source>
        <dbReference type="ARBA" id="ARBA00037999"/>
    </source>
</evidence>
<evidence type="ECO:0000313" key="4">
    <source>
        <dbReference type="EMBL" id="MBP1464751.1"/>
    </source>
</evidence>
<dbReference type="GO" id="GO:0008483">
    <property type="term" value="F:transaminase activity"/>
    <property type="evidence" value="ECO:0007669"/>
    <property type="project" value="UniProtKB-KW"/>
</dbReference>
<dbReference type="Pfam" id="PF01041">
    <property type="entry name" value="DegT_DnrJ_EryC1"/>
    <property type="match status" value="1"/>
</dbReference>
<evidence type="ECO:0000256" key="3">
    <source>
        <dbReference type="RuleBase" id="RU004508"/>
    </source>
</evidence>
<dbReference type="EMBL" id="SIJK02000004">
    <property type="protein sequence ID" value="MBP1464751.1"/>
    <property type="molecule type" value="Genomic_DNA"/>
</dbReference>
<accession>A0ABS4D5N8</accession>
<organism evidence="4 5">
    <name type="scientific">Candidatus Chloroploca mongolica</name>
    <dbReference type="NCBI Taxonomy" id="2528176"/>
    <lineage>
        <taxon>Bacteria</taxon>
        <taxon>Bacillati</taxon>
        <taxon>Chloroflexota</taxon>
        <taxon>Chloroflexia</taxon>
        <taxon>Chloroflexales</taxon>
        <taxon>Chloroflexineae</taxon>
        <taxon>Oscillochloridaceae</taxon>
        <taxon>Candidatus Chloroploca</taxon>
    </lineage>
</organism>
<evidence type="ECO:0000256" key="1">
    <source>
        <dbReference type="ARBA" id="ARBA00022898"/>
    </source>
</evidence>